<dbReference type="AlphaFoldDB" id="A0A9X2T3I0"/>
<evidence type="ECO:0000256" key="2">
    <source>
        <dbReference type="ARBA" id="ARBA00022692"/>
    </source>
</evidence>
<evidence type="ECO:0000256" key="6">
    <source>
        <dbReference type="SAM" id="Phobius"/>
    </source>
</evidence>
<dbReference type="InterPro" id="IPR010445">
    <property type="entry name" value="LapA_dom"/>
</dbReference>
<dbReference type="RefSeq" id="WP_258732061.1">
    <property type="nucleotide sequence ID" value="NZ_JANTHZ010000002.1"/>
</dbReference>
<keyword evidence="4 6" id="KW-0472">Membrane</keyword>
<dbReference type="Proteomes" id="UP001151088">
    <property type="component" value="Unassembled WGS sequence"/>
</dbReference>
<protein>
    <submittedName>
        <fullName evidence="8">Lipopolysaccharide assembly protein LapA domain-containing protein</fullName>
    </submittedName>
</protein>
<evidence type="ECO:0000259" key="7">
    <source>
        <dbReference type="Pfam" id="PF06305"/>
    </source>
</evidence>
<evidence type="ECO:0000256" key="3">
    <source>
        <dbReference type="ARBA" id="ARBA00022989"/>
    </source>
</evidence>
<evidence type="ECO:0000256" key="1">
    <source>
        <dbReference type="ARBA" id="ARBA00022475"/>
    </source>
</evidence>
<keyword evidence="9" id="KW-1185">Reference proteome</keyword>
<accession>A0A9X2T3I0</accession>
<sequence>MLRRIVLTLILVPVSVAVIMLAVANRHAVPLMLDPFAGASGMSVELPLFLVVFAALILGVVLGGVSVWLTQGRYRRDARRNRREAQRANVEADALRGALAARTAPAGTSSAAKPASLSLASSPQTPALADRRSAA</sequence>
<feature type="domain" description="Lipopolysaccharide assembly protein A" evidence="7">
    <location>
        <begin position="44"/>
        <end position="91"/>
    </location>
</feature>
<organism evidence="8 9">
    <name type="scientific">Ancylobacter mangrovi</name>
    <dbReference type="NCBI Taxonomy" id="2972472"/>
    <lineage>
        <taxon>Bacteria</taxon>
        <taxon>Pseudomonadati</taxon>
        <taxon>Pseudomonadota</taxon>
        <taxon>Alphaproteobacteria</taxon>
        <taxon>Hyphomicrobiales</taxon>
        <taxon>Xanthobacteraceae</taxon>
        <taxon>Ancylobacter</taxon>
    </lineage>
</organism>
<feature type="transmembrane region" description="Helical" evidence="6">
    <location>
        <begin position="48"/>
        <end position="70"/>
    </location>
</feature>
<dbReference type="EMBL" id="JANTHZ010000002">
    <property type="protein sequence ID" value="MCS0495021.1"/>
    <property type="molecule type" value="Genomic_DNA"/>
</dbReference>
<feature type="compositionally biased region" description="Low complexity" evidence="5">
    <location>
        <begin position="109"/>
        <end position="128"/>
    </location>
</feature>
<proteinExistence type="predicted"/>
<dbReference type="Pfam" id="PF06305">
    <property type="entry name" value="LapA_dom"/>
    <property type="match status" value="1"/>
</dbReference>
<dbReference type="GO" id="GO:0005886">
    <property type="term" value="C:plasma membrane"/>
    <property type="evidence" value="ECO:0007669"/>
    <property type="project" value="InterPro"/>
</dbReference>
<comment type="caution">
    <text evidence="8">The sequence shown here is derived from an EMBL/GenBank/DDBJ whole genome shotgun (WGS) entry which is preliminary data.</text>
</comment>
<keyword evidence="3 6" id="KW-1133">Transmembrane helix</keyword>
<feature type="region of interest" description="Disordered" evidence="5">
    <location>
        <begin position="105"/>
        <end position="135"/>
    </location>
</feature>
<keyword evidence="1" id="KW-1003">Cell membrane</keyword>
<keyword evidence="2 6" id="KW-0812">Transmembrane</keyword>
<evidence type="ECO:0000256" key="4">
    <source>
        <dbReference type="ARBA" id="ARBA00023136"/>
    </source>
</evidence>
<reference evidence="8" key="1">
    <citation type="submission" date="2022-08" db="EMBL/GenBank/DDBJ databases">
        <authorList>
            <person name="Li F."/>
        </authorList>
    </citation>
    <scope>NUCLEOTIDE SEQUENCE</scope>
    <source>
        <strain evidence="8">MQZ15Z-1</strain>
    </source>
</reference>
<gene>
    <name evidence="8" type="ORF">NVS89_07915</name>
</gene>
<evidence type="ECO:0000313" key="9">
    <source>
        <dbReference type="Proteomes" id="UP001151088"/>
    </source>
</evidence>
<evidence type="ECO:0000256" key="5">
    <source>
        <dbReference type="SAM" id="MobiDB-lite"/>
    </source>
</evidence>
<name>A0A9X2T3I0_9HYPH</name>
<evidence type="ECO:0000313" key="8">
    <source>
        <dbReference type="EMBL" id="MCS0495021.1"/>
    </source>
</evidence>